<dbReference type="OrthoDB" id="74910at2759"/>
<dbReference type="Proteomes" id="UP001061958">
    <property type="component" value="Unassembled WGS sequence"/>
</dbReference>
<dbReference type="InterPro" id="IPR036249">
    <property type="entry name" value="Thioredoxin-like_sf"/>
</dbReference>
<evidence type="ECO:0000313" key="2">
    <source>
        <dbReference type="EMBL" id="GJQ13694.1"/>
    </source>
</evidence>
<name>A0A9C7PZZ7_9RHOD</name>
<dbReference type="PANTHER" id="PTHR45815:SF3">
    <property type="entry name" value="PROTEIN DISULFIDE-ISOMERASE A6"/>
    <property type="match status" value="1"/>
</dbReference>
<gene>
    <name evidence="2" type="ORF">GpartN1_g5485.t1</name>
</gene>
<keyword evidence="3" id="KW-1185">Reference proteome</keyword>
<feature type="domain" description="Thioredoxin" evidence="1">
    <location>
        <begin position="446"/>
        <end position="535"/>
    </location>
</feature>
<dbReference type="GO" id="GO:0005788">
    <property type="term" value="C:endoplasmic reticulum lumen"/>
    <property type="evidence" value="ECO:0007669"/>
    <property type="project" value="TreeGrafter"/>
</dbReference>
<dbReference type="PANTHER" id="PTHR45815">
    <property type="entry name" value="PROTEIN DISULFIDE-ISOMERASE A6"/>
    <property type="match status" value="1"/>
</dbReference>
<sequence>MEDSLVFHHDNSADSALFTNSTAIFILTAFVVSWSADCYQLLQTIGDLSQHCQERGWQEDIIQFHIFHADNNLDKLPIEIPFFPTIFFCLGKIESRVCQKYQAAYSLENLSFLVFSKLVKAFPGCAVELKSANNSHQAISLLRNRSSRFPYQQVAIMVPSQYDSRIEDYTKLFKELARKFFYMDFFIFSVTHVDNRMQSMIFSDSHFEDGSKSWRSFLLKDAVDGVTLNFHPKFLRWLWIGSPYSHFAPITPETYNNASREEWFHLVVIPNRCDPQALDYEYLLWEFSVNQCQNMSLHSTGRSCHYYSMSYSSFEPFLKGLGVFIPEEASDSQSHMNSRQAQVVIIDRQKEAWMRLPLYLLDDISLFHSIYSEWQNMNKMAGDTTQQALSTYKVPKKLFSSIDKWKSPEYGQERKTIMMPQQISTDSFLYTLQGPAHLEQLWKANTQTVHIVIFYVPWCIFCQQALPAYSYIANHVDQNLLRIYQYNCQQYSIPRQWDSWIDGFPTVLIFPSKYFKKPFIYEGPHTVEAITDYLQTRCLNMTMSLF</sequence>
<accession>A0A9C7PZZ7</accession>
<dbReference type="GO" id="GO:0015035">
    <property type="term" value="F:protein-disulfide reductase activity"/>
    <property type="evidence" value="ECO:0007669"/>
    <property type="project" value="TreeGrafter"/>
</dbReference>
<dbReference type="InterPro" id="IPR013766">
    <property type="entry name" value="Thioredoxin_domain"/>
</dbReference>
<proteinExistence type="predicted"/>
<dbReference type="SUPFAM" id="SSF52833">
    <property type="entry name" value="Thioredoxin-like"/>
    <property type="match status" value="1"/>
</dbReference>
<dbReference type="Pfam" id="PF00085">
    <property type="entry name" value="Thioredoxin"/>
    <property type="match status" value="1"/>
</dbReference>
<dbReference type="CDD" id="cd02961">
    <property type="entry name" value="PDI_a_family"/>
    <property type="match status" value="1"/>
</dbReference>
<dbReference type="Gene3D" id="3.40.30.10">
    <property type="entry name" value="Glutaredoxin"/>
    <property type="match status" value="1"/>
</dbReference>
<dbReference type="GO" id="GO:0034976">
    <property type="term" value="P:response to endoplasmic reticulum stress"/>
    <property type="evidence" value="ECO:0007669"/>
    <property type="project" value="TreeGrafter"/>
</dbReference>
<reference evidence="2" key="2">
    <citation type="submission" date="2022-01" db="EMBL/GenBank/DDBJ databases">
        <authorList>
            <person name="Hirooka S."/>
            <person name="Miyagishima S.Y."/>
        </authorList>
    </citation>
    <scope>NUCLEOTIDE SEQUENCE</scope>
    <source>
        <strain evidence="2">NBRC 102759</strain>
    </source>
</reference>
<evidence type="ECO:0000313" key="3">
    <source>
        <dbReference type="Proteomes" id="UP001061958"/>
    </source>
</evidence>
<evidence type="ECO:0000259" key="1">
    <source>
        <dbReference type="Pfam" id="PF00085"/>
    </source>
</evidence>
<organism evidence="2 3">
    <name type="scientific">Galdieria partita</name>
    <dbReference type="NCBI Taxonomy" id="83374"/>
    <lineage>
        <taxon>Eukaryota</taxon>
        <taxon>Rhodophyta</taxon>
        <taxon>Bangiophyceae</taxon>
        <taxon>Galdieriales</taxon>
        <taxon>Galdieriaceae</taxon>
        <taxon>Galdieria</taxon>
    </lineage>
</organism>
<dbReference type="AlphaFoldDB" id="A0A9C7PZZ7"/>
<comment type="caution">
    <text evidence="2">The sequence shown here is derived from an EMBL/GenBank/DDBJ whole genome shotgun (WGS) entry which is preliminary data.</text>
</comment>
<dbReference type="EMBL" id="BQMJ01000046">
    <property type="protein sequence ID" value="GJQ13694.1"/>
    <property type="molecule type" value="Genomic_DNA"/>
</dbReference>
<reference evidence="2" key="1">
    <citation type="journal article" date="2022" name="Proc. Natl. Acad. Sci. U.S.A.">
        <title>Life cycle and functional genomics of the unicellular red alga Galdieria for elucidating algal and plant evolution and industrial use.</title>
        <authorList>
            <person name="Hirooka S."/>
            <person name="Itabashi T."/>
            <person name="Ichinose T.M."/>
            <person name="Onuma R."/>
            <person name="Fujiwara T."/>
            <person name="Yamashita S."/>
            <person name="Jong L.W."/>
            <person name="Tomita R."/>
            <person name="Iwane A.H."/>
            <person name="Miyagishima S.Y."/>
        </authorList>
    </citation>
    <scope>NUCLEOTIDE SEQUENCE</scope>
    <source>
        <strain evidence="2">NBRC 102759</strain>
    </source>
</reference>
<protein>
    <recommendedName>
        <fullName evidence="1">Thioredoxin domain-containing protein</fullName>
    </recommendedName>
</protein>